<evidence type="ECO:0000313" key="2">
    <source>
        <dbReference type="EMBL" id="CAG7717223.1"/>
    </source>
</evidence>
<reference evidence="2" key="1">
    <citation type="submission" date="2021-06" db="EMBL/GenBank/DDBJ databases">
        <authorList>
            <person name="Hodson N. C."/>
            <person name="Mongue J. A."/>
            <person name="Jaron S. K."/>
        </authorList>
    </citation>
    <scope>NUCLEOTIDE SEQUENCE</scope>
</reference>
<evidence type="ECO:0000256" key="1">
    <source>
        <dbReference type="SAM" id="MobiDB-lite"/>
    </source>
</evidence>
<sequence length="89" mass="9117">SYPKTGMPNEIPPPNPPRRPAPALAAPWARAPKAAPPLRAAALSAFKPAPIPAPIPVEALAATSPPVKIPFCAAARRFPATVFAPLSPA</sequence>
<accession>A0A8J2JBI7</accession>
<name>A0A8J2JBI7_9HEXA</name>
<comment type="caution">
    <text evidence="2">The sequence shown here is derived from an EMBL/GenBank/DDBJ whole genome shotgun (WGS) entry which is preliminary data.</text>
</comment>
<feature type="compositionally biased region" description="Pro residues" evidence="1">
    <location>
        <begin position="10"/>
        <end position="20"/>
    </location>
</feature>
<dbReference type="EMBL" id="CAJVCH010043928">
    <property type="protein sequence ID" value="CAG7717223.1"/>
    <property type="molecule type" value="Genomic_DNA"/>
</dbReference>
<proteinExistence type="predicted"/>
<dbReference type="Proteomes" id="UP000708208">
    <property type="component" value="Unassembled WGS sequence"/>
</dbReference>
<feature type="non-terminal residue" evidence="2">
    <location>
        <position position="1"/>
    </location>
</feature>
<organism evidence="2 3">
    <name type="scientific">Allacma fusca</name>
    <dbReference type="NCBI Taxonomy" id="39272"/>
    <lineage>
        <taxon>Eukaryota</taxon>
        <taxon>Metazoa</taxon>
        <taxon>Ecdysozoa</taxon>
        <taxon>Arthropoda</taxon>
        <taxon>Hexapoda</taxon>
        <taxon>Collembola</taxon>
        <taxon>Symphypleona</taxon>
        <taxon>Sminthuridae</taxon>
        <taxon>Allacma</taxon>
    </lineage>
</organism>
<dbReference type="AlphaFoldDB" id="A0A8J2JBI7"/>
<feature type="region of interest" description="Disordered" evidence="1">
    <location>
        <begin position="1"/>
        <end position="25"/>
    </location>
</feature>
<gene>
    <name evidence="2" type="ORF">AFUS01_LOCUS6688</name>
</gene>
<keyword evidence="3" id="KW-1185">Reference proteome</keyword>
<evidence type="ECO:0000313" key="3">
    <source>
        <dbReference type="Proteomes" id="UP000708208"/>
    </source>
</evidence>
<protein>
    <submittedName>
        <fullName evidence="2">Uncharacterized protein</fullName>
    </submittedName>
</protein>